<gene>
    <name evidence="2" type="ORF">L873DRAFT_731254</name>
</gene>
<feature type="region of interest" description="Disordered" evidence="1">
    <location>
        <begin position="182"/>
        <end position="212"/>
    </location>
</feature>
<feature type="region of interest" description="Disordered" evidence="1">
    <location>
        <begin position="237"/>
        <end position="265"/>
    </location>
</feature>
<dbReference type="AlphaFoldDB" id="A0A3N4K575"/>
<keyword evidence="3" id="KW-1185">Reference proteome</keyword>
<evidence type="ECO:0000313" key="3">
    <source>
        <dbReference type="Proteomes" id="UP000276215"/>
    </source>
</evidence>
<reference evidence="2 3" key="1">
    <citation type="journal article" date="2018" name="Nat. Ecol. Evol.">
        <title>Pezizomycetes genomes reveal the molecular basis of ectomycorrhizal truffle lifestyle.</title>
        <authorList>
            <person name="Murat C."/>
            <person name="Payen T."/>
            <person name="Noel B."/>
            <person name="Kuo A."/>
            <person name="Morin E."/>
            <person name="Chen J."/>
            <person name="Kohler A."/>
            <person name="Krizsan K."/>
            <person name="Balestrini R."/>
            <person name="Da Silva C."/>
            <person name="Montanini B."/>
            <person name="Hainaut M."/>
            <person name="Levati E."/>
            <person name="Barry K.W."/>
            <person name="Belfiori B."/>
            <person name="Cichocki N."/>
            <person name="Clum A."/>
            <person name="Dockter R.B."/>
            <person name="Fauchery L."/>
            <person name="Guy J."/>
            <person name="Iotti M."/>
            <person name="Le Tacon F."/>
            <person name="Lindquist E.A."/>
            <person name="Lipzen A."/>
            <person name="Malagnac F."/>
            <person name="Mello A."/>
            <person name="Molinier V."/>
            <person name="Miyauchi S."/>
            <person name="Poulain J."/>
            <person name="Riccioni C."/>
            <person name="Rubini A."/>
            <person name="Sitrit Y."/>
            <person name="Splivallo R."/>
            <person name="Traeger S."/>
            <person name="Wang M."/>
            <person name="Zifcakova L."/>
            <person name="Wipf D."/>
            <person name="Zambonelli A."/>
            <person name="Paolocci F."/>
            <person name="Nowrousian M."/>
            <person name="Ottonello S."/>
            <person name="Baldrian P."/>
            <person name="Spatafora J.W."/>
            <person name="Henrissat B."/>
            <person name="Nagy L.G."/>
            <person name="Aury J.M."/>
            <person name="Wincker P."/>
            <person name="Grigoriev I.V."/>
            <person name="Bonfante P."/>
            <person name="Martin F.M."/>
        </authorList>
    </citation>
    <scope>NUCLEOTIDE SEQUENCE [LARGE SCALE GENOMIC DNA]</scope>
    <source>
        <strain evidence="2 3">120613-1</strain>
    </source>
</reference>
<dbReference type="Proteomes" id="UP000276215">
    <property type="component" value="Unassembled WGS sequence"/>
</dbReference>
<feature type="compositionally biased region" description="Basic and acidic residues" evidence="1">
    <location>
        <begin position="249"/>
        <end position="259"/>
    </location>
</feature>
<dbReference type="EMBL" id="ML120376">
    <property type="protein sequence ID" value="RPB01065.1"/>
    <property type="molecule type" value="Genomic_DNA"/>
</dbReference>
<sequence length="265" mass="30205">MSEQMSLEVLLKKARDLCEELRERHIDWPYINHSPLDSLAPQLQGIKNELEFMTRCFNNIKIGECIEVNAREHIALGIGRLIRDLEGIRADMKNKNPNLVRTVYEPSGPSKGISRIAYRTSKFYIATKWRAIEAISKSRRNLRARFKNMTKQLESKIPVSRKGLIRSRLTFSSLSLVGEEHAGSSRSLPALENRGGRDESPRSLRQRSSNPVMADVVVGQNSYDRAWEDAGRRIRLAQQRVTYPNQKPLAEDKPEDTGKGKPVQP</sequence>
<proteinExistence type="predicted"/>
<accession>A0A3N4K575</accession>
<dbReference type="OrthoDB" id="5396217at2759"/>
<organism evidence="2 3">
    <name type="scientific">Choiromyces venosus 120613-1</name>
    <dbReference type="NCBI Taxonomy" id="1336337"/>
    <lineage>
        <taxon>Eukaryota</taxon>
        <taxon>Fungi</taxon>
        <taxon>Dikarya</taxon>
        <taxon>Ascomycota</taxon>
        <taxon>Pezizomycotina</taxon>
        <taxon>Pezizomycetes</taxon>
        <taxon>Pezizales</taxon>
        <taxon>Tuberaceae</taxon>
        <taxon>Choiromyces</taxon>
    </lineage>
</organism>
<protein>
    <submittedName>
        <fullName evidence="2">Uncharacterized protein</fullName>
    </submittedName>
</protein>
<evidence type="ECO:0000256" key="1">
    <source>
        <dbReference type="SAM" id="MobiDB-lite"/>
    </source>
</evidence>
<name>A0A3N4K575_9PEZI</name>
<evidence type="ECO:0000313" key="2">
    <source>
        <dbReference type="EMBL" id="RPB01065.1"/>
    </source>
</evidence>